<evidence type="ECO:0000313" key="2">
    <source>
        <dbReference type="Proteomes" id="UP000651738"/>
    </source>
</evidence>
<dbReference type="Proteomes" id="UP000651738">
    <property type="component" value="Unassembled WGS sequence"/>
</dbReference>
<protein>
    <submittedName>
        <fullName evidence="1">Type VI secretion system tip protein VgrG</fullName>
    </submittedName>
</protein>
<dbReference type="SUPFAM" id="SSF69279">
    <property type="entry name" value="Phage tail proteins"/>
    <property type="match status" value="1"/>
</dbReference>
<dbReference type="Gene3D" id="3.55.50.10">
    <property type="entry name" value="Baseplate protein-like domains"/>
    <property type="match status" value="1"/>
</dbReference>
<dbReference type="Pfam" id="PF05954">
    <property type="entry name" value="Phage_GPD"/>
    <property type="match status" value="1"/>
</dbReference>
<dbReference type="RefSeq" id="WP_269750189.1">
    <property type="nucleotide sequence ID" value="NZ_JAEDAF010000056.1"/>
</dbReference>
<accession>A0ABD4L851</accession>
<feature type="non-terminal residue" evidence="1">
    <location>
        <position position="117"/>
    </location>
</feature>
<proteinExistence type="predicted"/>
<sequence>RIFQDVPPQDILATLCAERGLTDVAFALTREPEAREYCVQYRESDLAFVERLAAEEGLVYFHEFEPAVGGTHRLIFADAPTLLPHLGARTYHGRAGGTPPRRHVRKLTQVSRVRPAA</sequence>
<reference evidence="1 2" key="1">
    <citation type="submission" date="2020-12" db="EMBL/GenBank/DDBJ databases">
        <title>Draft genome sequence of Halomonas pacifica strain CARE-V15.</title>
        <authorList>
            <person name="Vignesh N."/>
            <person name="Thabitha A."/>
            <person name="Saravanan R."/>
            <person name="Manigandan V."/>
        </authorList>
    </citation>
    <scope>NUCLEOTIDE SEQUENCE [LARGE SCALE GENOMIC DNA]</scope>
    <source>
        <strain evidence="1 2">CARE-V15</strain>
    </source>
</reference>
<name>A0ABD4L851_9GAMM</name>
<organism evidence="1 2">
    <name type="scientific">Bisbaumannia pacifica</name>
    <dbReference type="NCBI Taxonomy" id="77098"/>
    <lineage>
        <taxon>Bacteria</taxon>
        <taxon>Pseudomonadati</taxon>
        <taxon>Pseudomonadota</taxon>
        <taxon>Gammaproteobacteria</taxon>
        <taxon>Oceanospirillales</taxon>
        <taxon>Halomonadaceae</taxon>
        <taxon>Bisbaumannia</taxon>
    </lineage>
</organism>
<dbReference type="AlphaFoldDB" id="A0ABD4L851"/>
<evidence type="ECO:0000313" key="1">
    <source>
        <dbReference type="EMBL" id="MBH8582020.1"/>
    </source>
</evidence>
<gene>
    <name evidence="1" type="ORF">I7V36_18115</name>
</gene>
<comment type="caution">
    <text evidence="1">The sequence shown here is derived from an EMBL/GenBank/DDBJ whole genome shotgun (WGS) entry which is preliminary data.</text>
</comment>
<feature type="non-terminal residue" evidence="1">
    <location>
        <position position="1"/>
    </location>
</feature>
<dbReference type="EMBL" id="JAEDAF010000056">
    <property type="protein sequence ID" value="MBH8582020.1"/>
    <property type="molecule type" value="Genomic_DNA"/>
</dbReference>
<dbReference type="Gene3D" id="2.30.110.50">
    <property type="match status" value="1"/>
</dbReference>